<dbReference type="InterPro" id="IPR041468">
    <property type="entry name" value="HTH_ParB/Spo0J"/>
</dbReference>
<dbReference type="InterPro" id="IPR004437">
    <property type="entry name" value="ParB/RepB/Spo0J"/>
</dbReference>
<proteinExistence type="inferred from homology"/>
<organism evidence="6 7">
    <name type="scientific">Pseudohalocynthiibacter aestuariivivens</name>
    <dbReference type="NCBI Taxonomy" id="1591409"/>
    <lineage>
        <taxon>Bacteria</taxon>
        <taxon>Pseudomonadati</taxon>
        <taxon>Pseudomonadota</taxon>
        <taxon>Alphaproteobacteria</taxon>
        <taxon>Rhodobacterales</taxon>
        <taxon>Paracoccaceae</taxon>
        <taxon>Pseudohalocynthiibacter</taxon>
    </lineage>
</organism>
<reference evidence="6 7" key="1">
    <citation type="submission" date="2024-09" db="EMBL/GenBank/DDBJ databases">
        <authorList>
            <person name="Sun Q."/>
            <person name="Mori K."/>
        </authorList>
    </citation>
    <scope>NUCLEOTIDE SEQUENCE [LARGE SCALE GENOMIC DNA]</scope>
    <source>
        <strain evidence="6 7">CECT 8726</strain>
    </source>
</reference>
<keyword evidence="2" id="KW-0159">Chromosome partition</keyword>
<dbReference type="InterPro" id="IPR057240">
    <property type="entry name" value="ParB_dimer_C"/>
</dbReference>
<dbReference type="Pfam" id="PF23552">
    <property type="entry name" value="ParB_C"/>
    <property type="match status" value="1"/>
</dbReference>
<dbReference type="SMART" id="SM00470">
    <property type="entry name" value="ParB"/>
    <property type="match status" value="1"/>
</dbReference>
<dbReference type="Pfam" id="PF17762">
    <property type="entry name" value="HTH_ParB"/>
    <property type="match status" value="1"/>
</dbReference>
<evidence type="ECO:0000313" key="7">
    <source>
        <dbReference type="Proteomes" id="UP001589683"/>
    </source>
</evidence>
<dbReference type="PANTHER" id="PTHR33375:SF1">
    <property type="entry name" value="CHROMOSOME-PARTITIONING PROTEIN PARB-RELATED"/>
    <property type="match status" value="1"/>
</dbReference>
<protein>
    <submittedName>
        <fullName evidence="6">ParB/RepB/Spo0J family partition protein</fullName>
    </submittedName>
</protein>
<dbReference type="NCBIfam" id="TIGR00180">
    <property type="entry name" value="parB_part"/>
    <property type="match status" value="1"/>
</dbReference>
<comment type="function">
    <text evidence="4">Involved in chromosome partition. Localize to both poles of the predivisional cell following completion of DNA replication. Binds to the DNA origin of replication.</text>
</comment>
<evidence type="ECO:0000256" key="2">
    <source>
        <dbReference type="ARBA" id="ARBA00022829"/>
    </source>
</evidence>
<keyword evidence="3" id="KW-0238">DNA-binding</keyword>
<evidence type="ECO:0000256" key="1">
    <source>
        <dbReference type="ARBA" id="ARBA00006295"/>
    </source>
</evidence>
<dbReference type="SUPFAM" id="SSF110849">
    <property type="entry name" value="ParB/Sulfiredoxin"/>
    <property type="match status" value="1"/>
</dbReference>
<dbReference type="PANTHER" id="PTHR33375">
    <property type="entry name" value="CHROMOSOME-PARTITIONING PROTEIN PARB-RELATED"/>
    <property type="match status" value="1"/>
</dbReference>
<accession>A0ABV5JJZ2</accession>
<dbReference type="RefSeq" id="WP_213889659.1">
    <property type="nucleotide sequence ID" value="NZ_JAGFNU010000007.1"/>
</dbReference>
<comment type="caution">
    <text evidence="6">The sequence shown here is derived from an EMBL/GenBank/DDBJ whole genome shotgun (WGS) entry which is preliminary data.</text>
</comment>
<evidence type="ECO:0000313" key="6">
    <source>
        <dbReference type="EMBL" id="MFB9233774.1"/>
    </source>
</evidence>
<gene>
    <name evidence="6" type="ORF">ACFFUT_18425</name>
</gene>
<evidence type="ECO:0000256" key="4">
    <source>
        <dbReference type="ARBA" id="ARBA00025472"/>
    </source>
</evidence>
<dbReference type="Proteomes" id="UP001589683">
    <property type="component" value="Unassembled WGS sequence"/>
</dbReference>
<dbReference type="InterPro" id="IPR050336">
    <property type="entry name" value="Chromosome_partition/occlusion"/>
</dbReference>
<feature type="domain" description="ParB-like N-terminal" evidence="5">
    <location>
        <begin position="38"/>
        <end position="130"/>
    </location>
</feature>
<dbReference type="Gene3D" id="3.90.1530.30">
    <property type="match status" value="1"/>
</dbReference>
<name>A0ABV5JJZ2_9RHOB</name>
<comment type="similarity">
    <text evidence="1">Belongs to the ParB family.</text>
</comment>
<dbReference type="Pfam" id="PF02195">
    <property type="entry name" value="ParB_N"/>
    <property type="match status" value="1"/>
</dbReference>
<dbReference type="CDD" id="cd16393">
    <property type="entry name" value="SPO0J_N"/>
    <property type="match status" value="1"/>
</dbReference>
<evidence type="ECO:0000259" key="5">
    <source>
        <dbReference type="SMART" id="SM00470"/>
    </source>
</evidence>
<sequence length="301" mass="33525">MADKKHERRGLGRGLSALMADVQADERSEGAVPAAADRKIPIEKLVPNPDQPRRSFADENLQELAASIREKGVIQPLIVRENPNNTDTYQIVAGERRWRAAQVAQLHELPVVVRDFSDTEVLEIAIIENIQRADLNPVEEAMGYRQLMDRFGHTQEKLAQGLSKSRSHIANLMRLLQLPEPVLDMLRSGDLTTGHARALITTEDPLKLAKEIVAKGLSVRETERLAQAPKIKPTAIKPQRAEKDADTRALEADLSANLGMKVIVDHKPGQDSGQVLIKYKTLEDLDELCRILTAMPLDESR</sequence>
<dbReference type="InterPro" id="IPR036086">
    <property type="entry name" value="ParB/Sulfiredoxin_sf"/>
</dbReference>
<dbReference type="EMBL" id="JBHMEA010000051">
    <property type="protein sequence ID" value="MFB9233774.1"/>
    <property type="molecule type" value="Genomic_DNA"/>
</dbReference>
<evidence type="ECO:0000256" key="3">
    <source>
        <dbReference type="ARBA" id="ARBA00023125"/>
    </source>
</evidence>
<dbReference type="InterPro" id="IPR003115">
    <property type="entry name" value="ParB_N"/>
</dbReference>
<dbReference type="Gene3D" id="1.10.10.2830">
    <property type="match status" value="1"/>
</dbReference>
<keyword evidence="7" id="KW-1185">Reference proteome</keyword>